<keyword evidence="7" id="KW-1185">Reference proteome</keyword>
<evidence type="ECO:0000313" key="6">
    <source>
        <dbReference type="EMBL" id="KAI7844869.1"/>
    </source>
</evidence>
<accession>A0AAD5DYX1</accession>
<dbReference type="PANTHER" id="PTHR20961">
    <property type="entry name" value="GLYCOSYLTRANSFERASE"/>
    <property type="match status" value="1"/>
</dbReference>
<keyword evidence="3" id="KW-0325">Glycoprotein</keyword>
<dbReference type="AlphaFoldDB" id="A0AAD5DYX1"/>
<dbReference type="GO" id="GO:0005794">
    <property type="term" value="C:Golgi apparatus"/>
    <property type="evidence" value="ECO:0007669"/>
    <property type="project" value="UniProtKB-ARBA"/>
</dbReference>
<dbReference type="Proteomes" id="UP001205105">
    <property type="component" value="Unassembled WGS sequence"/>
</dbReference>
<feature type="compositionally biased region" description="Low complexity" evidence="4">
    <location>
        <begin position="514"/>
        <end position="535"/>
    </location>
</feature>
<keyword evidence="1" id="KW-0328">Glycosyltransferase</keyword>
<evidence type="ECO:0000256" key="4">
    <source>
        <dbReference type="SAM" id="MobiDB-lite"/>
    </source>
</evidence>
<keyword evidence="2" id="KW-0808">Transferase</keyword>
<evidence type="ECO:0000256" key="1">
    <source>
        <dbReference type="ARBA" id="ARBA00022676"/>
    </source>
</evidence>
<evidence type="ECO:0000256" key="2">
    <source>
        <dbReference type="ARBA" id="ARBA00022679"/>
    </source>
</evidence>
<feature type="domain" description="Glycosyltransferase 61 catalytic" evidence="5">
    <location>
        <begin position="279"/>
        <end position="371"/>
    </location>
</feature>
<dbReference type="InterPro" id="IPR007657">
    <property type="entry name" value="Glycosyltransferase_61"/>
</dbReference>
<evidence type="ECO:0000313" key="7">
    <source>
        <dbReference type="Proteomes" id="UP001205105"/>
    </source>
</evidence>
<dbReference type="EMBL" id="JADXDR010000023">
    <property type="protein sequence ID" value="KAI7844869.1"/>
    <property type="molecule type" value="Genomic_DNA"/>
</dbReference>
<dbReference type="InterPro" id="IPR049625">
    <property type="entry name" value="Glyco_transf_61_cat"/>
</dbReference>
<evidence type="ECO:0000256" key="3">
    <source>
        <dbReference type="ARBA" id="ARBA00023180"/>
    </source>
</evidence>
<feature type="region of interest" description="Disordered" evidence="4">
    <location>
        <begin position="486"/>
        <end position="535"/>
    </location>
</feature>
<feature type="compositionally biased region" description="Low complexity" evidence="4">
    <location>
        <begin position="493"/>
        <end position="506"/>
    </location>
</feature>
<evidence type="ECO:0000259" key="5">
    <source>
        <dbReference type="Pfam" id="PF04577"/>
    </source>
</evidence>
<name>A0AAD5DYX1_9CHLO</name>
<protein>
    <recommendedName>
        <fullName evidence="5">Glycosyltransferase 61 catalytic domain-containing protein</fullName>
    </recommendedName>
</protein>
<sequence>MLLAAWSGPDGMLLRRSESQAAHSRHSGGRPDLSAPSWQACERPQLDVPKLEEWGCRVFHQACFDQGGMILHSGEKTPDHPNFTPDPLFKAASYPSYLLPGYEEPLGTPHFVPPSWDIPMRGPSPLDPADMWQPKEFTNCTAPLIWFLSYFNVFGELFLNAGAALDAMQAAGALDRNVTLAPVTFGLDVPAWYQPLLEPYTRHKVTSLSALSSREHLLSGQPRCFERAVLCNLVGIYASGGTESRHWWSELRPKTAGRRAVEYYRAAYPDTFRPHEQQAEREAGQVFRVAFMARSKLRAIVNVKDVLEECKKWVPPADTPFKRTDCVLLPDGTPDNFADILAQLQNAHIFVGTHGSHNSYQFFMPPGTALVEILAWNFHGEHCTFADQYYKDWYELDRSVDTAYFRLVADKQHTLMGPYEKAGKGSSVVYGRDQDVALDFSTLAKALTKVARGELECTPQNFEEQRLFFMVDKDICPAATEFLKQQEEERQQRAAPRQQAEQAQPQRAEEPQEPEQQLQPAEQAQQGGEQPQQPA</sequence>
<dbReference type="PANTHER" id="PTHR20961:SF124">
    <property type="entry name" value="GLYCOSYLTRANSFERASE"/>
    <property type="match status" value="1"/>
</dbReference>
<reference evidence="6" key="1">
    <citation type="submission" date="2020-11" db="EMBL/GenBank/DDBJ databases">
        <title>Chlorella ohadii genome sequencing and assembly.</title>
        <authorList>
            <person name="Murik O."/>
            <person name="Treves H."/>
            <person name="Kedem I."/>
            <person name="Shotland Y."/>
            <person name="Kaplan A."/>
        </authorList>
    </citation>
    <scope>NUCLEOTIDE SEQUENCE</scope>
    <source>
        <strain evidence="6">1</strain>
    </source>
</reference>
<dbReference type="Pfam" id="PF04577">
    <property type="entry name" value="Glyco_transf_61"/>
    <property type="match status" value="1"/>
</dbReference>
<proteinExistence type="predicted"/>
<dbReference type="GO" id="GO:0016763">
    <property type="term" value="F:pentosyltransferase activity"/>
    <property type="evidence" value="ECO:0007669"/>
    <property type="project" value="UniProtKB-ARBA"/>
</dbReference>
<feature type="region of interest" description="Disordered" evidence="4">
    <location>
        <begin position="17"/>
        <end position="36"/>
    </location>
</feature>
<comment type="caution">
    <text evidence="6">The sequence shown here is derived from an EMBL/GenBank/DDBJ whole genome shotgun (WGS) entry which is preliminary data.</text>
</comment>
<organism evidence="6 7">
    <name type="scientific">Chlorella ohadii</name>
    <dbReference type="NCBI Taxonomy" id="2649997"/>
    <lineage>
        <taxon>Eukaryota</taxon>
        <taxon>Viridiplantae</taxon>
        <taxon>Chlorophyta</taxon>
        <taxon>core chlorophytes</taxon>
        <taxon>Trebouxiophyceae</taxon>
        <taxon>Chlorellales</taxon>
        <taxon>Chlorellaceae</taxon>
        <taxon>Chlorella clade</taxon>
        <taxon>Chlorella</taxon>
    </lineage>
</organism>
<gene>
    <name evidence="6" type="ORF">COHA_001522</name>
</gene>